<keyword evidence="3 11" id="KW-0547">Nucleotide-binding</keyword>
<organism evidence="16 17">
    <name type="scientific">Ferruginivarius sediminum</name>
    <dbReference type="NCBI Taxonomy" id="2661937"/>
    <lineage>
        <taxon>Bacteria</taxon>
        <taxon>Pseudomonadati</taxon>
        <taxon>Pseudomonadota</taxon>
        <taxon>Alphaproteobacteria</taxon>
        <taxon>Rhodospirillales</taxon>
        <taxon>Rhodospirillaceae</taxon>
        <taxon>Ferruginivarius</taxon>
    </lineage>
</organism>
<evidence type="ECO:0000256" key="2">
    <source>
        <dbReference type="ARBA" id="ARBA00022490"/>
    </source>
</evidence>
<dbReference type="InterPro" id="IPR011545">
    <property type="entry name" value="DEAD/DEAH_box_helicase_dom"/>
</dbReference>
<feature type="compositionally biased region" description="Basic and acidic residues" evidence="12">
    <location>
        <begin position="428"/>
        <end position="437"/>
    </location>
</feature>
<accession>A0A369T7S1</accession>
<keyword evidence="6 11" id="KW-0067">ATP-binding</keyword>
<dbReference type="CDD" id="cd18787">
    <property type="entry name" value="SF2_C_DEAD"/>
    <property type="match status" value="1"/>
</dbReference>
<name>A0A369T7S1_9PROT</name>
<dbReference type="CDD" id="cd00268">
    <property type="entry name" value="DEADc"/>
    <property type="match status" value="1"/>
</dbReference>
<dbReference type="PANTHER" id="PTHR47959:SF13">
    <property type="entry name" value="ATP-DEPENDENT RNA HELICASE RHLE"/>
    <property type="match status" value="1"/>
</dbReference>
<dbReference type="GO" id="GO:0003724">
    <property type="term" value="F:RNA helicase activity"/>
    <property type="evidence" value="ECO:0007669"/>
    <property type="project" value="UniProtKB-EC"/>
</dbReference>
<evidence type="ECO:0000256" key="10">
    <source>
        <dbReference type="PROSITE-ProRule" id="PRU00552"/>
    </source>
</evidence>
<comment type="caution">
    <text evidence="16">The sequence shown here is derived from an EMBL/GenBank/DDBJ whole genome shotgun (WGS) entry which is preliminary data.</text>
</comment>
<dbReference type="InterPro" id="IPR000629">
    <property type="entry name" value="RNA-helicase_DEAD-box_CS"/>
</dbReference>
<keyword evidence="4 11" id="KW-0378">Hydrolase</keyword>
<dbReference type="PROSITE" id="PS00039">
    <property type="entry name" value="DEAD_ATP_HELICASE"/>
    <property type="match status" value="1"/>
</dbReference>
<evidence type="ECO:0000259" key="13">
    <source>
        <dbReference type="PROSITE" id="PS51192"/>
    </source>
</evidence>
<dbReference type="Pfam" id="PF00270">
    <property type="entry name" value="DEAD"/>
    <property type="match status" value="1"/>
</dbReference>
<dbReference type="EC" id="3.6.4.13" evidence="1"/>
<dbReference type="GO" id="GO:0009266">
    <property type="term" value="P:response to temperature stimulus"/>
    <property type="evidence" value="ECO:0007669"/>
    <property type="project" value="UniProtKB-ARBA"/>
</dbReference>
<keyword evidence="17" id="KW-1185">Reference proteome</keyword>
<dbReference type="PROSITE" id="PS51192">
    <property type="entry name" value="HELICASE_ATP_BIND_1"/>
    <property type="match status" value="1"/>
</dbReference>
<dbReference type="InterPro" id="IPR014001">
    <property type="entry name" value="Helicase_ATP-bd"/>
</dbReference>
<dbReference type="GO" id="GO:0005829">
    <property type="term" value="C:cytosol"/>
    <property type="evidence" value="ECO:0007669"/>
    <property type="project" value="TreeGrafter"/>
</dbReference>
<gene>
    <name evidence="16" type="ORF">DRB17_15855</name>
</gene>
<reference evidence="16 17" key="1">
    <citation type="submission" date="2018-07" db="EMBL/GenBank/DDBJ databases">
        <title>Venubactetium sediminum gen. nov., sp. nov., isolated from a marine solar saltern.</title>
        <authorList>
            <person name="Wang S."/>
        </authorList>
    </citation>
    <scope>NUCLEOTIDE SEQUENCE [LARGE SCALE GENOMIC DNA]</scope>
    <source>
        <strain evidence="16 17">WD2A32</strain>
    </source>
</reference>
<sequence length="437" mass="48148">MHCRRRVRRRRILILTTQTTFADLGLDQRLLGNLAAENYSAPTPVQAQTIPALLDGRDVLGVAQTGTGKTAAFSLPLLHRLAANRQRPARGGARALVLAPTRELAVQINEACRTYGRSLGQRTAVVVGGVPKGKQVRALSRGVDILIATPGRLMDLMNDRSVQLNQVTTLVLDEADRMLDMGFIHDVRKIAGMLPDGRQSMLFSATMPREIEKLANELLNQPVRVEVSPQTPAVERIDQRVFHIAQPEKRGLLSKLLRDPELSRVIVFTRTKHGADRLARQLETDGVETGVLHGNKTQGARQQALTQFRNGKARVLVATDIAARGIDVDGVTHVVNYELPNVPESYVHRIGRTARAGAEGVALSFCDPSEQVHLRGIERLTKQRLTVIGDAPRRAPRQADNRKSERPANGKPGRPKRRRNANGQSNGRRMDAERNAA</sequence>
<keyword evidence="5 11" id="KW-0347">Helicase</keyword>
<feature type="compositionally biased region" description="Basic and acidic residues" evidence="12">
    <location>
        <begin position="391"/>
        <end position="408"/>
    </location>
</feature>
<feature type="domain" description="Helicase ATP-binding" evidence="13">
    <location>
        <begin position="50"/>
        <end position="225"/>
    </location>
</feature>
<dbReference type="Gene3D" id="3.40.50.300">
    <property type="entry name" value="P-loop containing nucleotide triphosphate hydrolases"/>
    <property type="match status" value="2"/>
</dbReference>
<dbReference type="PROSITE" id="PS51195">
    <property type="entry name" value="Q_MOTIF"/>
    <property type="match status" value="1"/>
</dbReference>
<evidence type="ECO:0000259" key="15">
    <source>
        <dbReference type="PROSITE" id="PS51195"/>
    </source>
</evidence>
<dbReference type="SUPFAM" id="SSF52540">
    <property type="entry name" value="P-loop containing nucleoside triphosphate hydrolases"/>
    <property type="match status" value="1"/>
</dbReference>
<evidence type="ECO:0000313" key="17">
    <source>
        <dbReference type="Proteomes" id="UP000253941"/>
    </source>
</evidence>
<evidence type="ECO:0000313" key="16">
    <source>
        <dbReference type="EMBL" id="RDD60932.1"/>
    </source>
</evidence>
<dbReference type="GO" id="GO:0005524">
    <property type="term" value="F:ATP binding"/>
    <property type="evidence" value="ECO:0007669"/>
    <property type="project" value="UniProtKB-KW"/>
</dbReference>
<evidence type="ECO:0000259" key="14">
    <source>
        <dbReference type="PROSITE" id="PS51194"/>
    </source>
</evidence>
<dbReference type="AlphaFoldDB" id="A0A369T7S1"/>
<dbReference type="InterPro" id="IPR001650">
    <property type="entry name" value="Helicase_C-like"/>
</dbReference>
<dbReference type="GO" id="GO:0016787">
    <property type="term" value="F:hydrolase activity"/>
    <property type="evidence" value="ECO:0007669"/>
    <property type="project" value="UniProtKB-KW"/>
</dbReference>
<evidence type="ECO:0000256" key="6">
    <source>
        <dbReference type="ARBA" id="ARBA00022840"/>
    </source>
</evidence>
<dbReference type="InterPro" id="IPR044742">
    <property type="entry name" value="DEAD/DEAH_RhlB"/>
</dbReference>
<proteinExistence type="inferred from homology"/>
<dbReference type="GO" id="GO:0003676">
    <property type="term" value="F:nucleic acid binding"/>
    <property type="evidence" value="ECO:0007669"/>
    <property type="project" value="InterPro"/>
</dbReference>
<dbReference type="PANTHER" id="PTHR47959">
    <property type="entry name" value="ATP-DEPENDENT RNA HELICASE RHLE-RELATED"/>
    <property type="match status" value="1"/>
</dbReference>
<dbReference type="FunFam" id="3.40.50.300:FF:000108">
    <property type="entry name" value="ATP-dependent RNA helicase RhlE"/>
    <property type="match status" value="1"/>
</dbReference>
<dbReference type="InterPro" id="IPR014014">
    <property type="entry name" value="RNA_helicase_DEAD_Q_motif"/>
</dbReference>
<protein>
    <recommendedName>
        <fullName evidence="9">DEAD-box ATP-dependent RNA helicase RhpA</fullName>
        <ecNumber evidence="1">3.6.4.13</ecNumber>
    </recommendedName>
</protein>
<dbReference type="SMART" id="SM00487">
    <property type="entry name" value="DEXDc"/>
    <property type="match status" value="1"/>
</dbReference>
<comment type="catalytic activity">
    <reaction evidence="8">
        <text>ATP + H2O = ADP + phosphate + H(+)</text>
        <dbReference type="Rhea" id="RHEA:13065"/>
        <dbReference type="ChEBI" id="CHEBI:15377"/>
        <dbReference type="ChEBI" id="CHEBI:15378"/>
        <dbReference type="ChEBI" id="CHEBI:30616"/>
        <dbReference type="ChEBI" id="CHEBI:43474"/>
        <dbReference type="ChEBI" id="CHEBI:456216"/>
        <dbReference type="EC" id="3.6.4.13"/>
    </reaction>
</comment>
<feature type="region of interest" description="Disordered" evidence="12">
    <location>
        <begin position="388"/>
        <end position="437"/>
    </location>
</feature>
<evidence type="ECO:0000256" key="8">
    <source>
        <dbReference type="ARBA" id="ARBA00047984"/>
    </source>
</evidence>
<dbReference type="InterPro" id="IPR050079">
    <property type="entry name" value="DEAD_box_RNA_helicase"/>
</dbReference>
<dbReference type="Pfam" id="PF00271">
    <property type="entry name" value="Helicase_C"/>
    <property type="match status" value="1"/>
</dbReference>
<dbReference type="GO" id="GO:0042255">
    <property type="term" value="P:ribosome assembly"/>
    <property type="evidence" value="ECO:0007669"/>
    <property type="project" value="UniProtKB-ARBA"/>
</dbReference>
<evidence type="ECO:0000256" key="11">
    <source>
        <dbReference type="RuleBase" id="RU000492"/>
    </source>
</evidence>
<evidence type="ECO:0000256" key="9">
    <source>
        <dbReference type="ARBA" id="ARBA00074363"/>
    </source>
</evidence>
<dbReference type="InterPro" id="IPR027417">
    <property type="entry name" value="P-loop_NTPase"/>
</dbReference>
<dbReference type="SMART" id="SM00490">
    <property type="entry name" value="HELICc"/>
    <property type="match status" value="1"/>
</dbReference>
<evidence type="ECO:0000256" key="4">
    <source>
        <dbReference type="ARBA" id="ARBA00022801"/>
    </source>
</evidence>
<evidence type="ECO:0000256" key="12">
    <source>
        <dbReference type="SAM" id="MobiDB-lite"/>
    </source>
</evidence>
<feature type="domain" description="DEAD-box RNA helicase Q" evidence="15">
    <location>
        <begin position="19"/>
        <end position="47"/>
    </location>
</feature>
<evidence type="ECO:0000256" key="3">
    <source>
        <dbReference type="ARBA" id="ARBA00022741"/>
    </source>
</evidence>
<feature type="short sequence motif" description="Q motif" evidence="10">
    <location>
        <begin position="19"/>
        <end position="47"/>
    </location>
</feature>
<dbReference type="Proteomes" id="UP000253941">
    <property type="component" value="Unassembled WGS sequence"/>
</dbReference>
<feature type="domain" description="Helicase C-terminal" evidence="14">
    <location>
        <begin position="252"/>
        <end position="396"/>
    </location>
</feature>
<evidence type="ECO:0000256" key="7">
    <source>
        <dbReference type="ARBA" id="ARBA00038437"/>
    </source>
</evidence>
<evidence type="ECO:0000256" key="5">
    <source>
        <dbReference type="ARBA" id="ARBA00022806"/>
    </source>
</evidence>
<comment type="similarity">
    <text evidence="7 11">Belongs to the DEAD box helicase family.</text>
</comment>
<dbReference type="PROSITE" id="PS51194">
    <property type="entry name" value="HELICASE_CTER"/>
    <property type="match status" value="1"/>
</dbReference>
<dbReference type="EMBL" id="QPMH01000018">
    <property type="protein sequence ID" value="RDD60932.1"/>
    <property type="molecule type" value="Genomic_DNA"/>
</dbReference>
<keyword evidence="2" id="KW-0963">Cytoplasm</keyword>
<evidence type="ECO:0000256" key="1">
    <source>
        <dbReference type="ARBA" id="ARBA00012552"/>
    </source>
</evidence>